<dbReference type="SMART" id="SM01322">
    <property type="entry name" value="YaeQ"/>
    <property type="match status" value="1"/>
</dbReference>
<reference evidence="1 2" key="1">
    <citation type="journal article" date="2016" name="Nat. Commun.">
        <title>Thousands of microbial genomes shed light on interconnected biogeochemical processes in an aquifer system.</title>
        <authorList>
            <person name="Anantharaman K."/>
            <person name="Brown C.T."/>
            <person name="Hug L.A."/>
            <person name="Sharon I."/>
            <person name="Castelle C.J."/>
            <person name="Probst A.J."/>
            <person name="Thomas B.C."/>
            <person name="Singh A."/>
            <person name="Wilkins M.J."/>
            <person name="Karaoz U."/>
            <person name="Brodie E.L."/>
            <person name="Williams K.H."/>
            <person name="Hubbard S.S."/>
            <person name="Banfield J.F."/>
        </authorList>
    </citation>
    <scope>NUCLEOTIDE SEQUENCE [LARGE SCALE GENOMIC DNA]</scope>
</reference>
<protein>
    <recommendedName>
        <fullName evidence="3">YaeQ family protein</fullName>
    </recommendedName>
</protein>
<sequence>MAQKSTIYKANLSVANMNLNHYQDYSLTLAQHPSETLSRMMFRLAVFAILSQEEPQFCKGISSEEEPDLWCLDLTGQITHWIELGHPEEKRLRQACGKARKVSIFPYQAQASSQWFQGAEKSMERFAHLEVTQLSVLEKRSLEDLVQKSMDLSCTLQDDELWFSAPQDRIGLSLTPLKSATPGR</sequence>
<evidence type="ECO:0000313" key="1">
    <source>
        <dbReference type="EMBL" id="OGH00372.1"/>
    </source>
</evidence>
<dbReference type="InterPro" id="IPR011335">
    <property type="entry name" value="Restrct_endonuc-II-like"/>
</dbReference>
<comment type="caution">
    <text evidence="1">The sequence shown here is derived from an EMBL/GenBank/DDBJ whole genome shotgun (WGS) entry which is preliminary data.</text>
</comment>
<dbReference type="Proteomes" id="UP000177583">
    <property type="component" value="Unassembled WGS sequence"/>
</dbReference>
<dbReference type="AlphaFoldDB" id="A0A1F6GQI4"/>
<dbReference type="PANTHER" id="PTHR38784:SF1">
    <property type="entry name" value="SUCROSE PHOSPHORYLASE"/>
    <property type="match status" value="1"/>
</dbReference>
<dbReference type="Gene3D" id="3.10.640.10">
    <property type="entry name" value="Restriction endonuclease-like alpha-beta roll domain"/>
    <property type="match status" value="1"/>
</dbReference>
<dbReference type="SUPFAM" id="SSF52980">
    <property type="entry name" value="Restriction endonuclease-like"/>
    <property type="match status" value="1"/>
</dbReference>
<dbReference type="PIRSF" id="PIRSF011484">
    <property type="entry name" value="YaeQ"/>
    <property type="match status" value="1"/>
</dbReference>
<proteinExistence type="predicted"/>
<dbReference type="InterPro" id="IPR038590">
    <property type="entry name" value="YaeQ_sf"/>
</dbReference>
<evidence type="ECO:0008006" key="3">
    <source>
        <dbReference type="Google" id="ProtNLM"/>
    </source>
</evidence>
<dbReference type="EMBL" id="MFNF01000046">
    <property type="protein sequence ID" value="OGH00372.1"/>
    <property type="molecule type" value="Genomic_DNA"/>
</dbReference>
<organism evidence="1 2">
    <name type="scientific">Candidatus Lambdaproteobacteria bacterium RIFOXYD2_FULL_56_26</name>
    <dbReference type="NCBI Taxonomy" id="1817773"/>
    <lineage>
        <taxon>Bacteria</taxon>
        <taxon>Pseudomonadati</taxon>
        <taxon>Pseudomonadota</taxon>
        <taxon>Candidatus Lambdaproteobacteria</taxon>
    </lineage>
</organism>
<evidence type="ECO:0000313" key="2">
    <source>
        <dbReference type="Proteomes" id="UP000177583"/>
    </source>
</evidence>
<name>A0A1F6GQI4_9PROT</name>
<gene>
    <name evidence="1" type="ORF">A2557_09235</name>
</gene>
<dbReference type="PANTHER" id="PTHR38784">
    <property type="entry name" value="SUCROSE PHOSPHORYLASE"/>
    <property type="match status" value="1"/>
</dbReference>
<dbReference type="Pfam" id="PF07152">
    <property type="entry name" value="YaeQ"/>
    <property type="match status" value="1"/>
</dbReference>
<dbReference type="InterPro" id="IPR009822">
    <property type="entry name" value="YaeQ"/>
</dbReference>
<accession>A0A1F6GQI4</accession>